<evidence type="ECO:0000313" key="2">
    <source>
        <dbReference type="Proteomes" id="UP000276133"/>
    </source>
</evidence>
<gene>
    <name evidence="1" type="ORF">BpHYR1_006724</name>
</gene>
<proteinExistence type="predicted"/>
<dbReference type="AlphaFoldDB" id="A0A3M7RR78"/>
<name>A0A3M7RR78_BRAPC</name>
<protein>
    <submittedName>
        <fullName evidence="1">Uncharacterized protein</fullName>
    </submittedName>
</protein>
<dbReference type="EMBL" id="REGN01002810">
    <property type="protein sequence ID" value="RNA26041.1"/>
    <property type="molecule type" value="Genomic_DNA"/>
</dbReference>
<keyword evidence="2" id="KW-1185">Reference proteome</keyword>
<evidence type="ECO:0000313" key="1">
    <source>
        <dbReference type="EMBL" id="RNA26041.1"/>
    </source>
</evidence>
<accession>A0A3M7RR78</accession>
<organism evidence="1 2">
    <name type="scientific">Brachionus plicatilis</name>
    <name type="common">Marine rotifer</name>
    <name type="synonym">Brachionus muelleri</name>
    <dbReference type="NCBI Taxonomy" id="10195"/>
    <lineage>
        <taxon>Eukaryota</taxon>
        <taxon>Metazoa</taxon>
        <taxon>Spiralia</taxon>
        <taxon>Gnathifera</taxon>
        <taxon>Rotifera</taxon>
        <taxon>Eurotatoria</taxon>
        <taxon>Monogononta</taxon>
        <taxon>Pseudotrocha</taxon>
        <taxon>Ploima</taxon>
        <taxon>Brachionidae</taxon>
        <taxon>Brachionus</taxon>
    </lineage>
</organism>
<reference evidence="1 2" key="1">
    <citation type="journal article" date="2018" name="Sci. Rep.">
        <title>Genomic signatures of local adaptation to the degree of environmental predictability in rotifers.</title>
        <authorList>
            <person name="Franch-Gras L."/>
            <person name="Hahn C."/>
            <person name="Garcia-Roger E.M."/>
            <person name="Carmona M.J."/>
            <person name="Serra M."/>
            <person name="Gomez A."/>
        </authorList>
    </citation>
    <scope>NUCLEOTIDE SEQUENCE [LARGE SCALE GENOMIC DNA]</scope>
    <source>
        <strain evidence="1">HYR1</strain>
    </source>
</reference>
<dbReference type="Proteomes" id="UP000276133">
    <property type="component" value="Unassembled WGS sequence"/>
</dbReference>
<comment type="caution">
    <text evidence="1">The sequence shown here is derived from an EMBL/GenBank/DDBJ whole genome shotgun (WGS) entry which is preliminary data.</text>
</comment>
<sequence length="67" mass="8336">MPEDRKFQKSNLMHPKRFFCWPKKNNYNLPELTAIVKLGKLKIFVIIWLKQRSKKYFITRNKFEYQN</sequence>